<organism evidence="3 4">
    <name type="scientific">Alishewanella aestuarii B11</name>
    <dbReference type="NCBI Taxonomy" id="1197174"/>
    <lineage>
        <taxon>Bacteria</taxon>
        <taxon>Pseudomonadati</taxon>
        <taxon>Pseudomonadota</taxon>
        <taxon>Gammaproteobacteria</taxon>
        <taxon>Alteromonadales</taxon>
        <taxon>Alteromonadaceae</taxon>
        <taxon>Alishewanella</taxon>
    </lineage>
</organism>
<sequence length="204" mass="22930">MHNTKTRFAFTLLAFSSLALTACSTSPEAQLAKQKQAEYKQRVKDRDQTLKATPAWYLETKVSDVNGSLGRGTGFSRDMQLAFDEATLRAQEELGRNTKLLLSEQFKSHRRNNGLTGEVSMLLNATADRYLPEVDTSGAKVLRREIKADRDGFRAFVLLHLDIAERDRERMANAALELAHQELMQRNARYRAEQAAANQAVAAQ</sequence>
<evidence type="ECO:0000313" key="3">
    <source>
        <dbReference type="EMBL" id="EJI84604.1"/>
    </source>
</evidence>
<dbReference type="PROSITE" id="PS51257">
    <property type="entry name" value="PROKAR_LIPOPROTEIN"/>
    <property type="match status" value="1"/>
</dbReference>
<gene>
    <name evidence="3" type="ORF">AEST_25370</name>
</gene>
<evidence type="ECO:0000256" key="2">
    <source>
        <dbReference type="SAM" id="SignalP"/>
    </source>
</evidence>
<keyword evidence="4" id="KW-1185">Reference proteome</keyword>
<protein>
    <recommendedName>
        <fullName evidence="5">Lipoprotein</fullName>
    </recommendedName>
</protein>
<dbReference type="AlphaFoldDB" id="J2ID49"/>
<evidence type="ECO:0000313" key="4">
    <source>
        <dbReference type="Proteomes" id="UP000012043"/>
    </source>
</evidence>
<proteinExistence type="predicted"/>
<dbReference type="RefSeq" id="WP_008609487.1">
    <property type="nucleotide sequence ID" value="NZ_ALAB01000029.1"/>
</dbReference>
<dbReference type="PATRIC" id="fig|1197174.4.peg.2481"/>
<feature type="coiled-coil region" evidence="1">
    <location>
        <begin position="173"/>
        <end position="200"/>
    </location>
</feature>
<dbReference type="EMBL" id="ALAB01000029">
    <property type="protein sequence ID" value="EJI84604.1"/>
    <property type="molecule type" value="Genomic_DNA"/>
</dbReference>
<comment type="caution">
    <text evidence="3">The sequence shown here is derived from an EMBL/GenBank/DDBJ whole genome shotgun (WGS) entry which is preliminary data.</text>
</comment>
<keyword evidence="1" id="KW-0175">Coiled coil</keyword>
<feature type="chain" id="PRO_5003748266" description="Lipoprotein" evidence="2">
    <location>
        <begin position="22"/>
        <end position="204"/>
    </location>
</feature>
<reference evidence="3 4" key="1">
    <citation type="journal article" date="2012" name="J. Bacteriol.">
        <title>Genome Sequence of Pectin-Degrading Alishewanella aestuarii Strain B11T, Isolated from Tidal Flat Sediment.</title>
        <authorList>
            <person name="Jung J."/>
            <person name="Choi S."/>
            <person name="Chun J."/>
            <person name="Park W."/>
        </authorList>
    </citation>
    <scope>NUCLEOTIDE SEQUENCE [LARGE SCALE GENOMIC DNA]</scope>
    <source>
        <strain evidence="3 4">B11</strain>
    </source>
</reference>
<name>J2ID49_9ALTE</name>
<feature type="signal peptide" evidence="2">
    <location>
        <begin position="1"/>
        <end position="21"/>
    </location>
</feature>
<evidence type="ECO:0008006" key="5">
    <source>
        <dbReference type="Google" id="ProtNLM"/>
    </source>
</evidence>
<keyword evidence="2" id="KW-0732">Signal</keyword>
<accession>J2ID49</accession>
<evidence type="ECO:0000256" key="1">
    <source>
        <dbReference type="SAM" id="Coils"/>
    </source>
</evidence>
<dbReference type="Proteomes" id="UP000012043">
    <property type="component" value="Unassembled WGS sequence"/>
</dbReference>